<organism evidence="2 3">
    <name type="scientific">Thanatephorus cucumeris (strain AG1-IA)</name>
    <name type="common">Rice sheath blight fungus</name>
    <name type="synonym">Rhizoctonia solani</name>
    <dbReference type="NCBI Taxonomy" id="983506"/>
    <lineage>
        <taxon>Eukaryota</taxon>
        <taxon>Fungi</taxon>
        <taxon>Dikarya</taxon>
        <taxon>Basidiomycota</taxon>
        <taxon>Agaricomycotina</taxon>
        <taxon>Agaricomycetes</taxon>
        <taxon>Cantharellales</taxon>
        <taxon>Ceratobasidiaceae</taxon>
        <taxon>Rhizoctonia</taxon>
        <taxon>Rhizoctonia solani AG-1</taxon>
    </lineage>
</organism>
<name>L8WBG7_THACA</name>
<reference evidence="2 3" key="1">
    <citation type="journal article" date="2013" name="Nat. Commun.">
        <title>The evolution and pathogenic mechanisms of the rice sheath blight pathogen.</title>
        <authorList>
            <person name="Zheng A."/>
            <person name="Lin R."/>
            <person name="Xu L."/>
            <person name="Qin P."/>
            <person name="Tang C."/>
            <person name="Ai P."/>
            <person name="Zhang D."/>
            <person name="Liu Y."/>
            <person name="Sun Z."/>
            <person name="Feng H."/>
            <person name="Wang Y."/>
            <person name="Chen Y."/>
            <person name="Liang X."/>
            <person name="Fu R."/>
            <person name="Li Q."/>
            <person name="Zhang J."/>
            <person name="Yu X."/>
            <person name="Xie Z."/>
            <person name="Ding L."/>
            <person name="Guan P."/>
            <person name="Tang J."/>
            <person name="Liang Y."/>
            <person name="Wang S."/>
            <person name="Deng Q."/>
            <person name="Li S."/>
            <person name="Zhu J."/>
            <person name="Wang L."/>
            <person name="Liu H."/>
            <person name="Li P."/>
        </authorList>
    </citation>
    <scope>NUCLEOTIDE SEQUENCE [LARGE SCALE GENOMIC DNA]</scope>
    <source>
        <strain evidence="3">AG-1 IA</strain>
    </source>
</reference>
<evidence type="ECO:0000313" key="3">
    <source>
        <dbReference type="Proteomes" id="UP000011668"/>
    </source>
</evidence>
<sequence length="67" mass="7329">MPAKLISFFTPSQDNSIEQISAQLSALLMQYSFLLCRGGVGSGGKQRNPAQNAWARTKTTNDRQARA</sequence>
<dbReference type="Proteomes" id="UP000011668">
    <property type="component" value="Unassembled WGS sequence"/>
</dbReference>
<keyword evidence="3" id="KW-1185">Reference proteome</keyword>
<protein>
    <submittedName>
        <fullName evidence="2">Uncharacterized protein</fullName>
    </submittedName>
</protein>
<proteinExistence type="predicted"/>
<gene>
    <name evidence="2" type="ORF">AG1IA_10454</name>
</gene>
<feature type="region of interest" description="Disordered" evidence="1">
    <location>
        <begin position="42"/>
        <end position="67"/>
    </location>
</feature>
<dbReference type="AlphaFoldDB" id="L8WBG7"/>
<accession>L8WBG7</accession>
<comment type="caution">
    <text evidence="2">The sequence shown here is derived from an EMBL/GenBank/DDBJ whole genome shotgun (WGS) entry which is preliminary data.</text>
</comment>
<dbReference type="HOGENOM" id="CLU_2814181_0_0_1"/>
<evidence type="ECO:0000313" key="2">
    <source>
        <dbReference type="EMBL" id="ELU35516.1"/>
    </source>
</evidence>
<dbReference type="EMBL" id="AFRT01006337">
    <property type="protein sequence ID" value="ELU35516.1"/>
    <property type="molecule type" value="Genomic_DNA"/>
</dbReference>
<evidence type="ECO:0000256" key="1">
    <source>
        <dbReference type="SAM" id="MobiDB-lite"/>
    </source>
</evidence>